<evidence type="ECO:0000313" key="1">
    <source>
        <dbReference type="EMBL" id="RIB22684.1"/>
    </source>
</evidence>
<evidence type="ECO:0000313" key="2">
    <source>
        <dbReference type="Proteomes" id="UP000266673"/>
    </source>
</evidence>
<dbReference type="InterPro" id="IPR008626">
    <property type="entry name" value="Mediator_Med15_fun"/>
</dbReference>
<dbReference type="Pfam" id="PF05397">
    <property type="entry name" value="Med15_fungi"/>
    <property type="match status" value="1"/>
</dbReference>
<dbReference type="OrthoDB" id="1938591at2759"/>
<sequence>MTFIQKQKPISLSSALDSSSISFTILPSPFQTVLIISAEQLQQASQRVTELDNEVRNTEIKRTLIQEISKQQKSEYSNIMADLIPLYAKINHLIPLHFIITKNSDTAARKLLTMKYLIQQQFIALPDEHYFLNLDELQKHKELLQELEKYEPAIEKLDKSGGYAALSIQFDSKKEETTLDHLEQNIEDDTSNNVLSLPPLRSGSSALAKFLSLIEDDSFDELTNRVGDLAIPAKNI</sequence>
<dbReference type="STRING" id="44941.A0A397VJQ2"/>
<accession>A0A397VJQ2</accession>
<reference evidence="1 2" key="1">
    <citation type="submission" date="2018-06" db="EMBL/GenBank/DDBJ databases">
        <title>Comparative genomics reveals the genomic features of Rhizophagus irregularis, R. cerebriforme, R. diaphanum and Gigaspora rosea, and their symbiotic lifestyle signature.</title>
        <authorList>
            <person name="Morin E."/>
            <person name="San Clemente H."/>
            <person name="Chen E.C.H."/>
            <person name="De La Providencia I."/>
            <person name="Hainaut M."/>
            <person name="Kuo A."/>
            <person name="Kohler A."/>
            <person name="Murat C."/>
            <person name="Tang N."/>
            <person name="Roy S."/>
            <person name="Loubradou J."/>
            <person name="Henrissat B."/>
            <person name="Grigoriev I.V."/>
            <person name="Corradi N."/>
            <person name="Roux C."/>
            <person name="Martin F.M."/>
        </authorList>
    </citation>
    <scope>NUCLEOTIDE SEQUENCE [LARGE SCALE GENOMIC DNA]</scope>
    <source>
        <strain evidence="1 2">DAOM 194757</strain>
    </source>
</reference>
<proteinExistence type="predicted"/>
<comment type="caution">
    <text evidence="1">The sequence shown here is derived from an EMBL/GenBank/DDBJ whole genome shotgun (WGS) entry which is preliminary data.</text>
</comment>
<keyword evidence="2" id="KW-1185">Reference proteome</keyword>
<name>A0A397VJQ2_9GLOM</name>
<gene>
    <name evidence="1" type="ORF">C2G38_2173285</name>
</gene>
<dbReference type="EMBL" id="QKWP01000297">
    <property type="protein sequence ID" value="RIB22684.1"/>
    <property type="molecule type" value="Genomic_DNA"/>
</dbReference>
<dbReference type="AlphaFoldDB" id="A0A397VJQ2"/>
<organism evidence="1 2">
    <name type="scientific">Gigaspora rosea</name>
    <dbReference type="NCBI Taxonomy" id="44941"/>
    <lineage>
        <taxon>Eukaryota</taxon>
        <taxon>Fungi</taxon>
        <taxon>Fungi incertae sedis</taxon>
        <taxon>Mucoromycota</taxon>
        <taxon>Glomeromycotina</taxon>
        <taxon>Glomeromycetes</taxon>
        <taxon>Diversisporales</taxon>
        <taxon>Gigasporaceae</taxon>
        <taxon>Gigaspora</taxon>
    </lineage>
</organism>
<dbReference type="GO" id="GO:0003712">
    <property type="term" value="F:transcription coregulator activity"/>
    <property type="evidence" value="ECO:0007669"/>
    <property type="project" value="InterPro"/>
</dbReference>
<dbReference type="GO" id="GO:0016592">
    <property type="term" value="C:mediator complex"/>
    <property type="evidence" value="ECO:0007669"/>
    <property type="project" value="InterPro"/>
</dbReference>
<dbReference type="Proteomes" id="UP000266673">
    <property type="component" value="Unassembled WGS sequence"/>
</dbReference>
<dbReference type="GO" id="GO:0006357">
    <property type="term" value="P:regulation of transcription by RNA polymerase II"/>
    <property type="evidence" value="ECO:0007669"/>
    <property type="project" value="InterPro"/>
</dbReference>
<protein>
    <submittedName>
        <fullName evidence="1">Uncharacterized protein</fullName>
    </submittedName>
</protein>